<proteinExistence type="predicted"/>
<dbReference type="AlphaFoldDB" id="A0A928Z3W6"/>
<comment type="caution">
    <text evidence="1">The sequence shown here is derived from an EMBL/GenBank/DDBJ whole genome shotgun (WGS) entry which is preliminary data.</text>
</comment>
<gene>
    <name evidence="1" type="ORF">IQ266_08175</name>
</gene>
<accession>A0A928Z3W6</accession>
<protein>
    <submittedName>
        <fullName evidence="1">Uncharacterized protein</fullName>
    </submittedName>
</protein>
<keyword evidence="2" id="KW-1185">Reference proteome</keyword>
<organism evidence="1 2">
    <name type="scientific">Romeriopsis navalis LEGE 11480</name>
    <dbReference type="NCBI Taxonomy" id="2777977"/>
    <lineage>
        <taxon>Bacteria</taxon>
        <taxon>Bacillati</taxon>
        <taxon>Cyanobacteriota</taxon>
        <taxon>Cyanophyceae</taxon>
        <taxon>Leptolyngbyales</taxon>
        <taxon>Leptolyngbyaceae</taxon>
        <taxon>Romeriopsis</taxon>
        <taxon>Romeriopsis navalis</taxon>
    </lineage>
</organism>
<evidence type="ECO:0000313" key="2">
    <source>
        <dbReference type="Proteomes" id="UP000625316"/>
    </source>
</evidence>
<name>A0A928Z3W6_9CYAN</name>
<dbReference type="RefSeq" id="WP_264324522.1">
    <property type="nucleotide sequence ID" value="NZ_JADEXQ010000020.1"/>
</dbReference>
<reference evidence="1" key="1">
    <citation type="submission" date="2020-10" db="EMBL/GenBank/DDBJ databases">
        <authorList>
            <person name="Castelo-Branco R."/>
            <person name="Eusebio N."/>
            <person name="Adriana R."/>
            <person name="Vieira A."/>
            <person name="Brugerolle De Fraissinette N."/>
            <person name="Rezende De Castro R."/>
            <person name="Schneider M.P."/>
            <person name="Vasconcelos V."/>
            <person name="Leao P.N."/>
        </authorList>
    </citation>
    <scope>NUCLEOTIDE SEQUENCE</scope>
    <source>
        <strain evidence="1">LEGE 11480</strain>
    </source>
</reference>
<evidence type="ECO:0000313" key="1">
    <source>
        <dbReference type="EMBL" id="MBE9029705.1"/>
    </source>
</evidence>
<dbReference type="Proteomes" id="UP000625316">
    <property type="component" value="Unassembled WGS sequence"/>
</dbReference>
<sequence length="225" mass="24101">MTQALELAKQGDPKAVAALMSKHLTPQGIAVKVATHKQTLQVLLDGIDVPNQAQMSGFVSKGIGNLAIPEIAVLEIFGKRTGQDEIDWVSAFSNATGSWETTDPDPATIFGEGNITLLCQQGDIDAIGRFTSAAVEDLISQIDRADIDEEKPTGVAAFVDLDEAGLLTVTIETQQFLDGPSFAADLGSRLNTIASPRIVEVALYKRKTPTAQPFLIKQMTLVPQR</sequence>
<dbReference type="EMBL" id="JADEXQ010000020">
    <property type="protein sequence ID" value="MBE9029705.1"/>
    <property type="molecule type" value="Genomic_DNA"/>
</dbReference>